<name>A0A645BU09_9ZZZZ</name>
<accession>A0A645BU09</accession>
<comment type="caution">
    <text evidence="2">The sequence shown here is derived from an EMBL/GenBank/DDBJ whole genome shotgun (WGS) entry which is preliminary data.</text>
</comment>
<protein>
    <recommendedName>
        <fullName evidence="1">DUF4143 domain-containing protein</fullName>
    </recommendedName>
</protein>
<dbReference type="InterPro" id="IPR025420">
    <property type="entry name" value="DUF4143"/>
</dbReference>
<sequence>MAPQLWDAVRHGVDVRGESGLFILTGSTSVDEKEIKHSGAGRISRLKMYTMSLYESNDSNGSVSLGSLFQSPSTIASQSMLRLEDYARLIVRGGWPGTVGKTEDISNRLIAGYCDAIIKTDISTVDGVSRDERKVTSVLKSYARHTATQAAKTTILKDITQNNESMHMNTLDSYLEALNRLFVLDDLPAWSPRLRSKATIRSSETRHFVDPAIAAHYLQAFPSDLLYDPKTFGFLFESLVVRDLRVYSQALRGHLSLFRDSSGLEADAIVHLPDGRWAAIEVKLGSRQIDEAAKNLLDLKDKVDTENMRAPSFLMIITATDYAYTRSDGVHVIPLGCLKP</sequence>
<organism evidence="2">
    <name type="scientific">bioreactor metagenome</name>
    <dbReference type="NCBI Taxonomy" id="1076179"/>
    <lineage>
        <taxon>unclassified sequences</taxon>
        <taxon>metagenomes</taxon>
        <taxon>ecological metagenomes</taxon>
    </lineage>
</organism>
<dbReference type="PANTHER" id="PTHR43566">
    <property type="entry name" value="CONSERVED PROTEIN"/>
    <property type="match status" value="1"/>
</dbReference>
<dbReference type="Pfam" id="PF13635">
    <property type="entry name" value="DUF4143"/>
    <property type="match status" value="1"/>
</dbReference>
<evidence type="ECO:0000259" key="1">
    <source>
        <dbReference type="Pfam" id="PF13635"/>
    </source>
</evidence>
<feature type="domain" description="DUF4143" evidence="1">
    <location>
        <begin position="120"/>
        <end position="284"/>
    </location>
</feature>
<proteinExistence type="predicted"/>
<evidence type="ECO:0000313" key="2">
    <source>
        <dbReference type="EMBL" id="MPM68856.1"/>
    </source>
</evidence>
<reference evidence="2" key="1">
    <citation type="submission" date="2019-08" db="EMBL/GenBank/DDBJ databases">
        <authorList>
            <person name="Kucharzyk K."/>
            <person name="Murdoch R.W."/>
            <person name="Higgins S."/>
            <person name="Loffler F."/>
        </authorList>
    </citation>
    <scope>NUCLEOTIDE SEQUENCE</scope>
</reference>
<dbReference type="EMBL" id="VSSQ01022502">
    <property type="protein sequence ID" value="MPM68856.1"/>
    <property type="molecule type" value="Genomic_DNA"/>
</dbReference>
<gene>
    <name evidence="2" type="ORF">SDC9_115791</name>
</gene>
<dbReference type="AlphaFoldDB" id="A0A645BU09"/>
<dbReference type="PANTHER" id="PTHR43566:SF1">
    <property type="entry name" value="AAA+ ATPASE DOMAIN-CONTAINING PROTEIN"/>
    <property type="match status" value="1"/>
</dbReference>